<evidence type="ECO:0000313" key="2">
    <source>
        <dbReference type="EMBL" id="CAA9542662.1"/>
    </source>
</evidence>
<evidence type="ECO:0000256" key="1">
    <source>
        <dbReference type="SAM" id="MobiDB-lite"/>
    </source>
</evidence>
<feature type="compositionally biased region" description="Basic and acidic residues" evidence="1">
    <location>
        <begin position="171"/>
        <end position="182"/>
    </location>
</feature>
<dbReference type="AlphaFoldDB" id="A0A6J4U8D9"/>
<feature type="region of interest" description="Disordered" evidence="1">
    <location>
        <begin position="156"/>
        <end position="211"/>
    </location>
</feature>
<gene>
    <name evidence="2" type="ORF">AVDCRST_MAG59-978</name>
</gene>
<sequence length="248" mass="27984">GIPWFPGDQGDCSSISNRVEKLWVERPRAGQPPMLIPHDDPRRSSELILELLHDGGVAWSAGLENPERHWGTCPRAHRHRCPRIRPFNRRLDLMLPLIRRHRNHHAETPVPVRVDLRSLAGVDPTEFSRRILLKSAPTYHDHRPWDRLVRPGIHLGCSGSSLGPGSNTARQRGDEQQRDQPHPRGPAAGRARGTSKRLGQPRFSLGSEPPAATATERLKDFGDFIHVRCHDLVCSCRAHSDRLGTGWR</sequence>
<reference evidence="2" key="1">
    <citation type="submission" date="2020-02" db="EMBL/GenBank/DDBJ databases">
        <authorList>
            <person name="Meier V. D."/>
        </authorList>
    </citation>
    <scope>NUCLEOTIDE SEQUENCE</scope>
    <source>
        <strain evidence="2">AVDCRST_MAG59</strain>
    </source>
</reference>
<protein>
    <submittedName>
        <fullName evidence="2">Uncharacterized protein</fullName>
    </submittedName>
</protein>
<name>A0A6J4U8D9_9BACT</name>
<organism evidence="2">
    <name type="scientific">uncultured Thermomicrobiales bacterium</name>
    <dbReference type="NCBI Taxonomy" id="1645740"/>
    <lineage>
        <taxon>Bacteria</taxon>
        <taxon>Pseudomonadati</taxon>
        <taxon>Thermomicrobiota</taxon>
        <taxon>Thermomicrobia</taxon>
        <taxon>Thermomicrobiales</taxon>
        <taxon>environmental samples</taxon>
    </lineage>
</organism>
<dbReference type="EMBL" id="CADCWF010000055">
    <property type="protein sequence ID" value="CAA9542662.1"/>
    <property type="molecule type" value="Genomic_DNA"/>
</dbReference>
<feature type="compositionally biased region" description="Low complexity" evidence="1">
    <location>
        <begin position="156"/>
        <end position="166"/>
    </location>
</feature>
<proteinExistence type="predicted"/>
<feature type="non-terminal residue" evidence="2">
    <location>
        <position position="1"/>
    </location>
</feature>
<accession>A0A6J4U8D9</accession>